<feature type="transmembrane region" description="Helical" evidence="1">
    <location>
        <begin position="166"/>
        <end position="186"/>
    </location>
</feature>
<feature type="transmembrane region" description="Helical" evidence="1">
    <location>
        <begin position="80"/>
        <end position="99"/>
    </location>
</feature>
<feature type="transmembrane region" description="Helical" evidence="1">
    <location>
        <begin position="130"/>
        <end position="154"/>
    </location>
</feature>
<proteinExistence type="predicted"/>
<gene>
    <name evidence="3" type="ORF">IPO85_06920</name>
</gene>
<dbReference type="PANTHER" id="PTHR42208:SF1">
    <property type="entry name" value="HEAVY METAL TRANSPORTER"/>
    <property type="match status" value="1"/>
</dbReference>
<reference evidence="3 4" key="1">
    <citation type="submission" date="2020-10" db="EMBL/GenBank/DDBJ databases">
        <title>Connecting structure to function with the recovery of over 1000 high-quality activated sludge metagenome-assembled genomes encoding full-length rRNA genes using long-read sequencing.</title>
        <authorList>
            <person name="Singleton C.M."/>
            <person name="Petriglieri F."/>
            <person name="Kristensen J.M."/>
            <person name="Kirkegaard R.H."/>
            <person name="Michaelsen T.Y."/>
            <person name="Andersen M.H."/>
            <person name="Karst S.M."/>
            <person name="Dueholm M.S."/>
            <person name="Nielsen P.H."/>
            <person name="Albertsen M."/>
        </authorList>
    </citation>
    <scope>NUCLEOTIDE SEQUENCE [LARGE SCALE GENOMIC DNA]</scope>
    <source>
        <strain evidence="3">Ribe_18-Q3-R11-54_BAT3C.373</strain>
    </source>
</reference>
<evidence type="ECO:0000313" key="3">
    <source>
        <dbReference type="EMBL" id="MBK9717230.1"/>
    </source>
</evidence>
<feature type="domain" description="Urease accessory protein UreH-like transmembrane" evidence="2">
    <location>
        <begin position="11"/>
        <end position="188"/>
    </location>
</feature>
<dbReference type="Proteomes" id="UP000808349">
    <property type="component" value="Unassembled WGS sequence"/>
</dbReference>
<keyword evidence="1" id="KW-0472">Membrane</keyword>
<sequence>MDEVLLVLITGFTIGVFGSFHCVGMCGPLALSLPIHQLTIFNKSMAIGLYNLGRSFSYASMGIVFGLLGMSFSLFKLQQWLSIGAGSVILLFLIMNYLGSYRVNIFSQLSHQVKSKLSDYLQTDKTPSTYFSIGMVNGFLPCGLVYVAIVTAIATGTILKSSLTMFAFGIGTIPIMALTMIFGKFVSINLLQ</sequence>
<keyword evidence="1" id="KW-1133">Transmembrane helix</keyword>
<dbReference type="PANTHER" id="PTHR42208">
    <property type="entry name" value="HEAVY METAL TRANSPORTER-RELATED"/>
    <property type="match status" value="1"/>
</dbReference>
<dbReference type="Pfam" id="PF13386">
    <property type="entry name" value="DsbD_2"/>
    <property type="match status" value="1"/>
</dbReference>
<protein>
    <submittedName>
        <fullName evidence="3">Sulfite exporter TauE/SafE family protein</fullName>
    </submittedName>
</protein>
<dbReference type="EMBL" id="JADKFW010000004">
    <property type="protein sequence ID" value="MBK9717230.1"/>
    <property type="molecule type" value="Genomic_DNA"/>
</dbReference>
<evidence type="ECO:0000256" key="1">
    <source>
        <dbReference type="SAM" id="Phobius"/>
    </source>
</evidence>
<dbReference type="AlphaFoldDB" id="A0A9D7S8R0"/>
<feature type="transmembrane region" description="Helical" evidence="1">
    <location>
        <begin position="56"/>
        <end position="75"/>
    </location>
</feature>
<dbReference type="InterPro" id="IPR039447">
    <property type="entry name" value="UreH-like_TM_dom"/>
</dbReference>
<accession>A0A9D7S8R0</accession>
<organism evidence="3 4">
    <name type="scientific">Candidatus Defluviibacterium haderslevense</name>
    <dbReference type="NCBI Taxonomy" id="2981993"/>
    <lineage>
        <taxon>Bacteria</taxon>
        <taxon>Pseudomonadati</taxon>
        <taxon>Bacteroidota</taxon>
        <taxon>Saprospiria</taxon>
        <taxon>Saprospirales</taxon>
        <taxon>Saprospiraceae</taxon>
        <taxon>Candidatus Defluviibacterium</taxon>
    </lineage>
</organism>
<keyword evidence="1" id="KW-0812">Transmembrane</keyword>
<comment type="caution">
    <text evidence="3">The sequence shown here is derived from an EMBL/GenBank/DDBJ whole genome shotgun (WGS) entry which is preliminary data.</text>
</comment>
<name>A0A9D7S8R0_9BACT</name>
<evidence type="ECO:0000313" key="4">
    <source>
        <dbReference type="Proteomes" id="UP000808349"/>
    </source>
</evidence>
<evidence type="ECO:0000259" key="2">
    <source>
        <dbReference type="Pfam" id="PF13386"/>
    </source>
</evidence>